<evidence type="ECO:0000256" key="1">
    <source>
        <dbReference type="SAM" id="MobiDB-lite"/>
    </source>
</evidence>
<feature type="compositionally biased region" description="Polar residues" evidence="1">
    <location>
        <begin position="150"/>
        <end position="169"/>
    </location>
</feature>
<proteinExistence type="predicted"/>
<dbReference type="InParanoid" id="A0A2T3A295"/>
<feature type="compositionally biased region" description="Polar residues" evidence="1">
    <location>
        <begin position="62"/>
        <end position="75"/>
    </location>
</feature>
<reference evidence="2 3" key="1">
    <citation type="journal article" date="2018" name="Mycol. Prog.">
        <title>Coniella lustricola, a new species from submerged detritus.</title>
        <authorList>
            <person name="Raudabaugh D.B."/>
            <person name="Iturriaga T."/>
            <person name="Carver A."/>
            <person name="Mondo S."/>
            <person name="Pangilinan J."/>
            <person name="Lipzen A."/>
            <person name="He G."/>
            <person name="Amirebrahimi M."/>
            <person name="Grigoriev I.V."/>
            <person name="Miller A.N."/>
        </authorList>
    </citation>
    <scope>NUCLEOTIDE SEQUENCE [LARGE SCALE GENOMIC DNA]</scope>
    <source>
        <strain evidence="2 3">B22-T-1</strain>
    </source>
</reference>
<feature type="region of interest" description="Disordered" evidence="1">
    <location>
        <begin position="56"/>
        <end position="75"/>
    </location>
</feature>
<feature type="compositionally biased region" description="Low complexity" evidence="1">
    <location>
        <begin position="176"/>
        <end position="189"/>
    </location>
</feature>
<dbReference type="OrthoDB" id="610608at2759"/>
<dbReference type="AlphaFoldDB" id="A0A2T3A295"/>
<feature type="compositionally biased region" description="Basic and acidic residues" evidence="1">
    <location>
        <begin position="257"/>
        <end position="268"/>
    </location>
</feature>
<accession>A0A2T3A295</accession>
<keyword evidence="3" id="KW-1185">Reference proteome</keyword>
<feature type="region of interest" description="Disordered" evidence="1">
    <location>
        <begin position="475"/>
        <end position="586"/>
    </location>
</feature>
<gene>
    <name evidence="2" type="ORF">BD289DRAFT_438915</name>
</gene>
<dbReference type="PANTHER" id="PTHR38166">
    <property type="entry name" value="C2H2-TYPE DOMAIN-CONTAINING PROTEIN-RELATED"/>
    <property type="match status" value="1"/>
</dbReference>
<dbReference type="Gene3D" id="3.30.160.60">
    <property type="entry name" value="Classic Zinc Finger"/>
    <property type="match status" value="1"/>
</dbReference>
<dbReference type="PANTHER" id="PTHR38166:SF1">
    <property type="entry name" value="C2H2-TYPE DOMAIN-CONTAINING PROTEIN"/>
    <property type="match status" value="1"/>
</dbReference>
<feature type="region of interest" description="Disordered" evidence="1">
    <location>
        <begin position="126"/>
        <end position="289"/>
    </location>
</feature>
<dbReference type="STRING" id="2025994.A0A2T3A295"/>
<organism evidence="2 3">
    <name type="scientific">Coniella lustricola</name>
    <dbReference type="NCBI Taxonomy" id="2025994"/>
    <lineage>
        <taxon>Eukaryota</taxon>
        <taxon>Fungi</taxon>
        <taxon>Dikarya</taxon>
        <taxon>Ascomycota</taxon>
        <taxon>Pezizomycotina</taxon>
        <taxon>Sordariomycetes</taxon>
        <taxon>Sordariomycetidae</taxon>
        <taxon>Diaporthales</taxon>
        <taxon>Schizoparmaceae</taxon>
        <taxon>Coniella</taxon>
    </lineage>
</organism>
<feature type="compositionally biased region" description="Polar residues" evidence="1">
    <location>
        <begin position="500"/>
        <end position="509"/>
    </location>
</feature>
<protein>
    <recommendedName>
        <fullName evidence="4">C2H2-type domain-containing protein</fullName>
    </recommendedName>
</protein>
<evidence type="ECO:0000313" key="3">
    <source>
        <dbReference type="Proteomes" id="UP000241462"/>
    </source>
</evidence>
<evidence type="ECO:0000313" key="2">
    <source>
        <dbReference type="EMBL" id="PSR81543.1"/>
    </source>
</evidence>
<feature type="compositionally biased region" description="Low complexity" evidence="1">
    <location>
        <begin position="550"/>
        <end position="569"/>
    </location>
</feature>
<feature type="compositionally biased region" description="Low complexity" evidence="1">
    <location>
        <begin position="518"/>
        <end position="538"/>
    </location>
</feature>
<dbReference type="EMBL" id="KZ678499">
    <property type="protein sequence ID" value="PSR81543.1"/>
    <property type="molecule type" value="Genomic_DNA"/>
</dbReference>
<evidence type="ECO:0008006" key="4">
    <source>
        <dbReference type="Google" id="ProtNLM"/>
    </source>
</evidence>
<sequence>MSVVVPFDNSELMSLSAATLSSYPLGVPESTYTSRSAGFNTALYDPSSDSVHILPHSRQRSADSQNQDSTIAVGNAKSSNRSKFVYSPSACRSSFDLPLRHQGSGHIESNTTTAVSSFKFGHIRGKTVDLMSPPPGRKRSHKALIDHTSSKSVDANPSAALTQQIASSVRQERHGNATANAPSAAASGTGQAEPPPRWGLPSNPKSWINHSRSSSRSSGPGSRLRTRIPSIPEANAMRPPNTEEEDDPFQYDSQNVIDERRSRSREPGHMQSQSRSHTKSRSRDINQGFPCPFRRRNPVVFNVRDHESCARRPFADISELRRHLRAEHRVQKAQFRCPRCQQPFAMQNEMTDHLMVPLEEMCEARPAQPDDIAELGITEAVERALTGNQVHTWDELWYLLFPQDNAVLDPEILPVVEIFEAEEGFEDSSHELKEDLCECLRRVLPDQPGDSLVYNVLAGQIQLVFEQHRAKVSRRCRNSVSGKSRPAPSMDKSRVRLSRFSVSASSYGSSRPPFHQRSSSSYSSSYSHRPTATNTNTTRPRKTYGQGPPSLSRTNTTSPTSSSIYSRDSSMSRRARSMTRSSSLSIESPRLPFREWVQGVKLSPESLASTSPGQRDSGLAMQCDDCGVEPCQCGTYADHLSAFLTPMPGTKTGTGMMNPAGLMTAVPPSSATLSPYGNGHSESDDGDVDWAADYVDQVLSAGGLLTAPAAVMGAKIDTLVGVGGGGAAANKNNSHKTVVKKKSGLGTHHVNLPACRTPVSAIPPGPQPAFI</sequence>
<dbReference type="Proteomes" id="UP000241462">
    <property type="component" value="Unassembled WGS sequence"/>
</dbReference>
<feature type="compositionally biased region" description="Low complexity" evidence="1">
    <location>
        <begin position="211"/>
        <end position="223"/>
    </location>
</feature>
<name>A0A2T3A295_9PEZI</name>